<sequence length="51" mass="5591">MLYPIVKRGLGCISQKVMALAQQYRKKKVVVGTFKEGSFASEKQVMGGNKG</sequence>
<accession>A0A2H9ZY86</accession>
<evidence type="ECO:0000313" key="2">
    <source>
        <dbReference type="Proteomes" id="UP000236161"/>
    </source>
</evidence>
<dbReference type="EMBL" id="KZ452646">
    <property type="protein sequence ID" value="PKA48270.1"/>
    <property type="molecule type" value="Genomic_DNA"/>
</dbReference>
<dbReference type="Proteomes" id="UP000236161">
    <property type="component" value="Unassembled WGS sequence"/>
</dbReference>
<name>A0A2H9ZY86_9ASPA</name>
<keyword evidence="2" id="KW-1185">Reference proteome</keyword>
<proteinExistence type="predicted"/>
<dbReference type="AlphaFoldDB" id="A0A2H9ZY86"/>
<organism evidence="1 2">
    <name type="scientific">Apostasia shenzhenica</name>
    <dbReference type="NCBI Taxonomy" id="1088818"/>
    <lineage>
        <taxon>Eukaryota</taxon>
        <taxon>Viridiplantae</taxon>
        <taxon>Streptophyta</taxon>
        <taxon>Embryophyta</taxon>
        <taxon>Tracheophyta</taxon>
        <taxon>Spermatophyta</taxon>
        <taxon>Magnoliopsida</taxon>
        <taxon>Liliopsida</taxon>
        <taxon>Asparagales</taxon>
        <taxon>Orchidaceae</taxon>
        <taxon>Apostasioideae</taxon>
        <taxon>Apostasia</taxon>
    </lineage>
</organism>
<protein>
    <submittedName>
        <fullName evidence="1">Uncharacterized protein</fullName>
    </submittedName>
</protein>
<gene>
    <name evidence="1" type="ORF">AXF42_Ash020705</name>
</gene>
<reference evidence="1 2" key="1">
    <citation type="journal article" date="2017" name="Nature">
        <title>The Apostasia genome and the evolution of orchids.</title>
        <authorList>
            <person name="Zhang G.Q."/>
            <person name="Liu K.W."/>
            <person name="Li Z."/>
            <person name="Lohaus R."/>
            <person name="Hsiao Y.Y."/>
            <person name="Niu S.C."/>
            <person name="Wang J.Y."/>
            <person name="Lin Y.C."/>
            <person name="Xu Q."/>
            <person name="Chen L.J."/>
            <person name="Yoshida K."/>
            <person name="Fujiwara S."/>
            <person name="Wang Z.W."/>
            <person name="Zhang Y.Q."/>
            <person name="Mitsuda N."/>
            <person name="Wang M."/>
            <person name="Liu G.H."/>
            <person name="Pecoraro L."/>
            <person name="Huang H.X."/>
            <person name="Xiao X.J."/>
            <person name="Lin M."/>
            <person name="Wu X.Y."/>
            <person name="Wu W.L."/>
            <person name="Chen Y.Y."/>
            <person name="Chang S.B."/>
            <person name="Sakamoto S."/>
            <person name="Ohme-Takagi M."/>
            <person name="Yagi M."/>
            <person name="Zeng S.J."/>
            <person name="Shen C.Y."/>
            <person name="Yeh C.M."/>
            <person name="Luo Y.B."/>
            <person name="Tsai W.C."/>
            <person name="Van de Peer Y."/>
            <person name="Liu Z.J."/>
        </authorList>
    </citation>
    <scope>NUCLEOTIDE SEQUENCE [LARGE SCALE GENOMIC DNA]</scope>
    <source>
        <strain evidence="2">cv. Shenzhen</strain>
        <tissue evidence="1">Stem</tissue>
    </source>
</reference>
<evidence type="ECO:0000313" key="1">
    <source>
        <dbReference type="EMBL" id="PKA48270.1"/>
    </source>
</evidence>